<feature type="chain" id="PRO_5016033355" evidence="1">
    <location>
        <begin position="22"/>
        <end position="263"/>
    </location>
</feature>
<keyword evidence="1" id="KW-0732">Signal</keyword>
<dbReference type="Proteomes" id="UP000249248">
    <property type="component" value="Unassembled WGS sequence"/>
</dbReference>
<evidence type="ECO:0000313" key="2">
    <source>
        <dbReference type="EMBL" id="PZE18927.1"/>
    </source>
</evidence>
<dbReference type="EMBL" id="QKSB01000001">
    <property type="protein sequence ID" value="PZE18927.1"/>
    <property type="molecule type" value="Genomic_DNA"/>
</dbReference>
<dbReference type="OrthoDB" id="9808473at2"/>
<accession>A0A2W1N3L7</accession>
<dbReference type="RefSeq" id="WP_111061829.1">
    <property type="nucleotide sequence ID" value="NZ_JBHUCU010000007.1"/>
</dbReference>
<sequence length="263" mass="30255">MKTSILILTLIITGFSFKAQAGETTPYRKVNNTAFQPGEKLTYRLSYGIIDAGEAVLSVEESKKSIQGRKLWRVRGVGRTISAFEWFYKVNDVYESHMDAEGMFPWLFIRRVNEGGYKINQDYTFYQHKKVVDNGEGKKYKVPNMVQDMLSSFYYARTLDYSNAQVGDIFTVNIFLDNELYPTKIKYKGKETVKIKEGKFRCLKFAPVVQEGRVFNSEEDLTVWITDDANRIPILAKAKIKVGSLKMHLVSWENLKNSMAKVS</sequence>
<dbReference type="InterPro" id="IPR021457">
    <property type="entry name" value="DUF3108"/>
</dbReference>
<proteinExistence type="predicted"/>
<feature type="signal peptide" evidence="1">
    <location>
        <begin position="1"/>
        <end position="21"/>
    </location>
</feature>
<name>A0A2W1N3L7_9FLAO</name>
<evidence type="ECO:0000313" key="3">
    <source>
        <dbReference type="Proteomes" id="UP000249248"/>
    </source>
</evidence>
<organism evidence="2 3">
    <name type="scientific">Putridiphycobacter roseus</name>
    <dbReference type="NCBI Taxonomy" id="2219161"/>
    <lineage>
        <taxon>Bacteria</taxon>
        <taxon>Pseudomonadati</taxon>
        <taxon>Bacteroidota</taxon>
        <taxon>Flavobacteriia</taxon>
        <taxon>Flavobacteriales</taxon>
        <taxon>Crocinitomicaceae</taxon>
        <taxon>Putridiphycobacter</taxon>
    </lineage>
</organism>
<gene>
    <name evidence="2" type="ORF">DNU06_03610</name>
</gene>
<protein>
    <submittedName>
        <fullName evidence="2">DUF3108 domain-containing protein</fullName>
    </submittedName>
</protein>
<dbReference type="AlphaFoldDB" id="A0A2W1N3L7"/>
<comment type="caution">
    <text evidence="2">The sequence shown here is derived from an EMBL/GenBank/DDBJ whole genome shotgun (WGS) entry which is preliminary data.</text>
</comment>
<keyword evidence="3" id="KW-1185">Reference proteome</keyword>
<reference evidence="2 3" key="1">
    <citation type="submission" date="2018-06" db="EMBL/GenBank/DDBJ databases">
        <title>The draft genome sequence of Crocinitomix sp. SM1701.</title>
        <authorList>
            <person name="Zhang X."/>
        </authorList>
    </citation>
    <scope>NUCLEOTIDE SEQUENCE [LARGE SCALE GENOMIC DNA]</scope>
    <source>
        <strain evidence="2 3">SM1701</strain>
    </source>
</reference>
<dbReference type="Pfam" id="PF11306">
    <property type="entry name" value="DUF3108"/>
    <property type="match status" value="1"/>
</dbReference>
<evidence type="ECO:0000256" key="1">
    <source>
        <dbReference type="SAM" id="SignalP"/>
    </source>
</evidence>